<evidence type="ECO:0000259" key="5">
    <source>
        <dbReference type="PROSITE" id="PS50931"/>
    </source>
</evidence>
<dbReference type="Pfam" id="PF00126">
    <property type="entry name" value="HTH_1"/>
    <property type="match status" value="1"/>
</dbReference>
<dbReference type="GO" id="GO:0043565">
    <property type="term" value="F:sequence-specific DNA binding"/>
    <property type="evidence" value="ECO:0007669"/>
    <property type="project" value="TreeGrafter"/>
</dbReference>
<evidence type="ECO:0000256" key="2">
    <source>
        <dbReference type="ARBA" id="ARBA00023015"/>
    </source>
</evidence>
<dbReference type="InterPro" id="IPR058163">
    <property type="entry name" value="LysR-type_TF_proteobact-type"/>
</dbReference>
<dbReference type="SUPFAM" id="SSF46785">
    <property type="entry name" value="Winged helix' DNA-binding domain"/>
    <property type="match status" value="1"/>
</dbReference>
<feature type="domain" description="HTH lysR-type" evidence="5">
    <location>
        <begin position="8"/>
        <end position="65"/>
    </location>
</feature>
<dbReference type="GO" id="GO:0003700">
    <property type="term" value="F:DNA-binding transcription factor activity"/>
    <property type="evidence" value="ECO:0007669"/>
    <property type="project" value="InterPro"/>
</dbReference>
<dbReference type="Gene3D" id="3.40.190.290">
    <property type="match status" value="1"/>
</dbReference>
<dbReference type="Pfam" id="PF03466">
    <property type="entry name" value="LysR_substrate"/>
    <property type="match status" value="1"/>
</dbReference>
<evidence type="ECO:0000256" key="4">
    <source>
        <dbReference type="ARBA" id="ARBA00023163"/>
    </source>
</evidence>
<dbReference type="InterPro" id="IPR036390">
    <property type="entry name" value="WH_DNA-bd_sf"/>
</dbReference>
<evidence type="ECO:0000313" key="7">
    <source>
        <dbReference type="Proteomes" id="UP000612855"/>
    </source>
</evidence>
<dbReference type="PANTHER" id="PTHR30537:SF3">
    <property type="entry name" value="TRANSCRIPTIONAL REGULATORY PROTEIN"/>
    <property type="match status" value="1"/>
</dbReference>
<accession>A0A917AAE3</accession>
<keyword evidence="2" id="KW-0805">Transcription regulation</keyword>
<dbReference type="Gene3D" id="1.10.10.10">
    <property type="entry name" value="Winged helix-like DNA-binding domain superfamily/Winged helix DNA-binding domain"/>
    <property type="match status" value="1"/>
</dbReference>
<evidence type="ECO:0000256" key="1">
    <source>
        <dbReference type="ARBA" id="ARBA00009437"/>
    </source>
</evidence>
<dbReference type="RefSeq" id="WP_188478107.1">
    <property type="nucleotide sequence ID" value="NZ_BMFJ01000001.1"/>
</dbReference>
<organism evidence="6 7">
    <name type="scientific">Primorskyibacter flagellatus</name>
    <dbReference type="NCBI Taxonomy" id="1387277"/>
    <lineage>
        <taxon>Bacteria</taxon>
        <taxon>Pseudomonadati</taxon>
        <taxon>Pseudomonadota</taxon>
        <taxon>Alphaproteobacteria</taxon>
        <taxon>Rhodobacterales</taxon>
        <taxon>Roseobacteraceae</taxon>
        <taxon>Primorskyibacter</taxon>
    </lineage>
</organism>
<sequence length="299" mass="32666">MPQDLRTLDWSLIQAFVTVAETGSLSAAARALDQSQPTLGRQIRRLEEATGLDLFHRQPRGLILTEQGEALLPAARRMAEGFGALALATAGMGDGLTGALRITASEIVAFHHLPPILSRIREAAPGLEIVLLPSDTTENLLFRDADIAVRMYRPDQQEIVTRRLGALAVGAYAAQDYLDRRGHPQTLADLAAHDVIGFDRSDLILRAMRDMGLEAEQGSFALRCDDQVTYWQMVRAGCGIGFGQQSIGDADPLVTRVLPDLDIPALPVWLAAHETLRRTPRVALAWEMLVQGLAPLLIR</sequence>
<gene>
    <name evidence="6" type="ORF">GCM10011360_26120</name>
</gene>
<dbReference type="Proteomes" id="UP000612855">
    <property type="component" value="Unassembled WGS sequence"/>
</dbReference>
<reference evidence="7" key="1">
    <citation type="journal article" date="2019" name="Int. J. Syst. Evol. Microbiol.">
        <title>The Global Catalogue of Microorganisms (GCM) 10K type strain sequencing project: providing services to taxonomists for standard genome sequencing and annotation.</title>
        <authorList>
            <consortium name="The Broad Institute Genomics Platform"/>
            <consortium name="The Broad Institute Genome Sequencing Center for Infectious Disease"/>
            <person name="Wu L."/>
            <person name="Ma J."/>
        </authorList>
    </citation>
    <scope>NUCLEOTIDE SEQUENCE [LARGE SCALE GENOMIC DNA]</scope>
    <source>
        <strain evidence="7">CGMCC 1.12664</strain>
    </source>
</reference>
<keyword evidence="3" id="KW-0238">DNA-binding</keyword>
<comment type="caution">
    <text evidence="6">The sequence shown here is derived from an EMBL/GenBank/DDBJ whole genome shotgun (WGS) entry which is preliminary data.</text>
</comment>
<dbReference type="SUPFAM" id="SSF53850">
    <property type="entry name" value="Periplasmic binding protein-like II"/>
    <property type="match status" value="1"/>
</dbReference>
<dbReference type="PROSITE" id="PS50931">
    <property type="entry name" value="HTH_LYSR"/>
    <property type="match status" value="1"/>
</dbReference>
<keyword evidence="4" id="KW-0804">Transcription</keyword>
<evidence type="ECO:0000256" key="3">
    <source>
        <dbReference type="ARBA" id="ARBA00023125"/>
    </source>
</evidence>
<dbReference type="GO" id="GO:0006351">
    <property type="term" value="P:DNA-templated transcription"/>
    <property type="evidence" value="ECO:0007669"/>
    <property type="project" value="TreeGrafter"/>
</dbReference>
<dbReference type="PRINTS" id="PR00039">
    <property type="entry name" value="HTHLYSR"/>
</dbReference>
<dbReference type="InterPro" id="IPR000847">
    <property type="entry name" value="LysR_HTH_N"/>
</dbReference>
<evidence type="ECO:0000313" key="6">
    <source>
        <dbReference type="EMBL" id="GGE37095.1"/>
    </source>
</evidence>
<dbReference type="InterPro" id="IPR036388">
    <property type="entry name" value="WH-like_DNA-bd_sf"/>
</dbReference>
<comment type="similarity">
    <text evidence="1">Belongs to the LysR transcriptional regulatory family.</text>
</comment>
<dbReference type="FunFam" id="1.10.10.10:FF:000001">
    <property type="entry name" value="LysR family transcriptional regulator"/>
    <property type="match status" value="1"/>
</dbReference>
<dbReference type="InterPro" id="IPR005119">
    <property type="entry name" value="LysR_subst-bd"/>
</dbReference>
<dbReference type="PANTHER" id="PTHR30537">
    <property type="entry name" value="HTH-TYPE TRANSCRIPTIONAL REGULATOR"/>
    <property type="match status" value="1"/>
</dbReference>
<proteinExistence type="inferred from homology"/>
<protein>
    <submittedName>
        <fullName evidence="6">LysR family transcriptional regulator</fullName>
    </submittedName>
</protein>
<name>A0A917AAE3_9RHOB</name>
<dbReference type="EMBL" id="BMFJ01000001">
    <property type="protein sequence ID" value="GGE37095.1"/>
    <property type="molecule type" value="Genomic_DNA"/>
</dbReference>
<dbReference type="AlphaFoldDB" id="A0A917AAE3"/>
<keyword evidence="7" id="KW-1185">Reference proteome</keyword>